<feature type="region of interest" description="Disordered" evidence="2">
    <location>
        <begin position="139"/>
        <end position="174"/>
    </location>
</feature>
<organism evidence="3 4">
    <name type="scientific">Glonium stellatum</name>
    <dbReference type="NCBI Taxonomy" id="574774"/>
    <lineage>
        <taxon>Eukaryota</taxon>
        <taxon>Fungi</taxon>
        <taxon>Dikarya</taxon>
        <taxon>Ascomycota</taxon>
        <taxon>Pezizomycotina</taxon>
        <taxon>Dothideomycetes</taxon>
        <taxon>Pleosporomycetidae</taxon>
        <taxon>Gloniales</taxon>
        <taxon>Gloniaceae</taxon>
        <taxon>Glonium</taxon>
    </lineage>
</organism>
<dbReference type="OrthoDB" id="9977870at2759"/>
<sequence>MPSSAADDLADLSSSLLFDDAVYRREALGLPVEQTEDELDERIAIEARESGIEDPYRCFTPELHDLSTAISTLTVSSAYRSSMSIHSRESHSTGFTSDPSRTSKDQHLDSPSASRSHQLPRTSLSLENYDSLLERFRPSMRHSRSSSTASTAGSASLFSTSKKPGASVKRKRGPSLLSMFRREPHNCTSRVRHGHHVNPFTPRLECGHTLTKYATRIHVQEAIESGGRLLPNCCGRPLPRFVLEAVMTKEEMDDFLALFTQYPDLEYATGVRYSHDGVIEISPPAGCQSLCDVAPELACASAETTLECDEQLKAAMADEAFRALHAQREEQFQRIVEFESKQRQAISAYHEKVRRRLSSQVARNKAERAKEHAQALEQLEEAQVAAELDLRKAHVQERQNVATALKHMEAYCNGLTTSGMESKHTVSEDDKKKLKRQHALQDNLPHKHDSAINVLRAKQEKDVKVRMHKQNAELVQMDHEFEKENRLLEMHFLKESSRLEALMESRRRRAVARWTLRTETWRKDFENQHDTILPGRLPHLDWPDPPQEPKLADASSMLIKFFQLEPCPMIST</sequence>
<gene>
    <name evidence="3" type="ORF">AOQ84DRAFT_62801</name>
</gene>
<keyword evidence="4" id="KW-1185">Reference proteome</keyword>
<feature type="compositionally biased region" description="Polar residues" evidence="2">
    <location>
        <begin position="109"/>
        <end position="124"/>
    </location>
</feature>
<protein>
    <submittedName>
        <fullName evidence="3">Uncharacterized protein</fullName>
    </submittedName>
</protein>
<dbReference type="AlphaFoldDB" id="A0A8E2EYI4"/>
<feature type="coiled-coil region" evidence="1">
    <location>
        <begin position="359"/>
        <end position="396"/>
    </location>
</feature>
<evidence type="ECO:0000313" key="3">
    <source>
        <dbReference type="EMBL" id="OCL07209.1"/>
    </source>
</evidence>
<feature type="compositionally biased region" description="Low complexity" evidence="2">
    <location>
        <begin position="145"/>
        <end position="161"/>
    </location>
</feature>
<accession>A0A8E2EYI4</accession>
<proteinExistence type="predicted"/>
<feature type="region of interest" description="Disordered" evidence="2">
    <location>
        <begin position="84"/>
        <end position="124"/>
    </location>
</feature>
<reference evidence="3 4" key="1">
    <citation type="journal article" date="2016" name="Nat. Commun.">
        <title>Ectomycorrhizal ecology is imprinted in the genome of the dominant symbiotic fungus Cenococcum geophilum.</title>
        <authorList>
            <consortium name="DOE Joint Genome Institute"/>
            <person name="Peter M."/>
            <person name="Kohler A."/>
            <person name="Ohm R.A."/>
            <person name="Kuo A."/>
            <person name="Krutzmann J."/>
            <person name="Morin E."/>
            <person name="Arend M."/>
            <person name="Barry K.W."/>
            <person name="Binder M."/>
            <person name="Choi C."/>
            <person name="Clum A."/>
            <person name="Copeland A."/>
            <person name="Grisel N."/>
            <person name="Haridas S."/>
            <person name="Kipfer T."/>
            <person name="LaButti K."/>
            <person name="Lindquist E."/>
            <person name="Lipzen A."/>
            <person name="Maire R."/>
            <person name="Meier B."/>
            <person name="Mihaltcheva S."/>
            <person name="Molinier V."/>
            <person name="Murat C."/>
            <person name="Poggeler S."/>
            <person name="Quandt C.A."/>
            <person name="Sperisen C."/>
            <person name="Tritt A."/>
            <person name="Tisserant E."/>
            <person name="Crous P.W."/>
            <person name="Henrissat B."/>
            <person name="Nehls U."/>
            <person name="Egli S."/>
            <person name="Spatafora J.W."/>
            <person name="Grigoriev I.V."/>
            <person name="Martin F.M."/>
        </authorList>
    </citation>
    <scope>NUCLEOTIDE SEQUENCE [LARGE SCALE GENOMIC DNA]</scope>
    <source>
        <strain evidence="3 4">CBS 207.34</strain>
    </source>
</reference>
<evidence type="ECO:0000256" key="1">
    <source>
        <dbReference type="SAM" id="Coils"/>
    </source>
</evidence>
<dbReference type="EMBL" id="KV749915">
    <property type="protein sequence ID" value="OCL07209.1"/>
    <property type="molecule type" value="Genomic_DNA"/>
</dbReference>
<evidence type="ECO:0000313" key="4">
    <source>
        <dbReference type="Proteomes" id="UP000250140"/>
    </source>
</evidence>
<evidence type="ECO:0000256" key="2">
    <source>
        <dbReference type="SAM" id="MobiDB-lite"/>
    </source>
</evidence>
<dbReference type="Proteomes" id="UP000250140">
    <property type="component" value="Unassembled WGS sequence"/>
</dbReference>
<keyword evidence="1" id="KW-0175">Coiled coil</keyword>
<name>A0A8E2EYI4_9PEZI</name>